<evidence type="ECO:0000256" key="1">
    <source>
        <dbReference type="ARBA" id="ARBA00010923"/>
    </source>
</evidence>
<feature type="coiled-coil region" evidence="5">
    <location>
        <begin position="362"/>
        <end position="389"/>
    </location>
</feature>
<dbReference type="EMBL" id="JADJZA010000008">
    <property type="protein sequence ID" value="MBK9298234.1"/>
    <property type="molecule type" value="Genomic_DNA"/>
</dbReference>
<dbReference type="InterPro" id="IPR044946">
    <property type="entry name" value="Restrct_endonuc_typeI_TRD_sf"/>
</dbReference>
<comment type="similarity">
    <text evidence="1">Belongs to the type-I restriction system S methylase family.</text>
</comment>
<dbReference type="SUPFAM" id="SSF116734">
    <property type="entry name" value="DNA methylase specificity domain"/>
    <property type="match status" value="2"/>
</dbReference>
<keyword evidence="3" id="KW-0238">DNA-binding</keyword>
<dbReference type="InterPro" id="IPR000055">
    <property type="entry name" value="Restrct_endonuc_typeI_TRD"/>
</dbReference>
<evidence type="ECO:0000313" key="8">
    <source>
        <dbReference type="Proteomes" id="UP000727993"/>
    </source>
</evidence>
<feature type="domain" description="Type I restriction modification DNA specificity" evidence="6">
    <location>
        <begin position="6"/>
        <end position="175"/>
    </location>
</feature>
<dbReference type="CDD" id="cd17253">
    <property type="entry name" value="RMtype1_S_Eco933I-TRD2-CR2_like"/>
    <property type="match status" value="1"/>
</dbReference>
<gene>
    <name evidence="7" type="ORF">IPN02_15630</name>
</gene>
<reference evidence="7 8" key="1">
    <citation type="submission" date="2020-10" db="EMBL/GenBank/DDBJ databases">
        <title>Connecting structure to function with the recovery of over 1000 high-quality activated sludge metagenome-assembled genomes encoding full-length rRNA genes using long-read sequencing.</title>
        <authorList>
            <person name="Singleton C.M."/>
            <person name="Petriglieri F."/>
            <person name="Kristensen J.M."/>
            <person name="Kirkegaard R.H."/>
            <person name="Michaelsen T.Y."/>
            <person name="Andersen M.H."/>
            <person name="Karst S.M."/>
            <person name="Dueholm M.S."/>
            <person name="Nielsen P.H."/>
            <person name="Albertsen M."/>
        </authorList>
    </citation>
    <scope>NUCLEOTIDE SEQUENCE [LARGE SCALE GENOMIC DNA]</scope>
    <source>
        <strain evidence="7">Lyne_18-Q3-R50-59_MAXAC.006</strain>
    </source>
</reference>
<comment type="subunit">
    <text evidence="4">The methyltransferase is composed of M and S polypeptides.</text>
</comment>
<dbReference type="PANTHER" id="PTHR43140">
    <property type="entry name" value="TYPE-1 RESTRICTION ENZYME ECOKI SPECIFICITY PROTEIN"/>
    <property type="match status" value="1"/>
</dbReference>
<accession>A0A936NFZ9</accession>
<dbReference type="AlphaFoldDB" id="A0A936NFZ9"/>
<dbReference type="Proteomes" id="UP000727993">
    <property type="component" value="Unassembled WGS sequence"/>
</dbReference>
<protein>
    <submittedName>
        <fullName evidence="7">Restriction endonuclease subunit S</fullName>
    </submittedName>
</protein>
<dbReference type="GO" id="GO:0004519">
    <property type="term" value="F:endonuclease activity"/>
    <property type="evidence" value="ECO:0007669"/>
    <property type="project" value="UniProtKB-KW"/>
</dbReference>
<proteinExistence type="inferred from homology"/>
<dbReference type="GO" id="GO:0003677">
    <property type="term" value="F:DNA binding"/>
    <property type="evidence" value="ECO:0007669"/>
    <property type="project" value="UniProtKB-KW"/>
</dbReference>
<keyword evidence="7" id="KW-0378">Hydrolase</keyword>
<organism evidence="7 8">
    <name type="scientific">Candidatus Neomicrothrix subdominans</name>
    <dbReference type="NCBI Taxonomy" id="2954438"/>
    <lineage>
        <taxon>Bacteria</taxon>
        <taxon>Bacillati</taxon>
        <taxon>Actinomycetota</taxon>
        <taxon>Acidimicrobiia</taxon>
        <taxon>Acidimicrobiales</taxon>
        <taxon>Microthrixaceae</taxon>
        <taxon>Candidatus Neomicrothrix</taxon>
    </lineage>
</organism>
<keyword evidence="7" id="KW-0540">Nuclease</keyword>
<dbReference type="PANTHER" id="PTHR43140:SF1">
    <property type="entry name" value="TYPE I RESTRICTION ENZYME ECOKI SPECIFICITY SUBUNIT"/>
    <property type="match status" value="1"/>
</dbReference>
<evidence type="ECO:0000256" key="3">
    <source>
        <dbReference type="ARBA" id="ARBA00023125"/>
    </source>
</evidence>
<dbReference type="InterPro" id="IPR051212">
    <property type="entry name" value="Type-I_RE_S_subunit"/>
</dbReference>
<evidence type="ECO:0000259" key="6">
    <source>
        <dbReference type="Pfam" id="PF01420"/>
    </source>
</evidence>
<dbReference type="GO" id="GO:0009307">
    <property type="term" value="P:DNA restriction-modification system"/>
    <property type="evidence" value="ECO:0007669"/>
    <property type="project" value="UniProtKB-KW"/>
</dbReference>
<sequence length="443" mass="48456">MSDLPEGWAWSTVADVLANGFFADGDWVETKDQDPDGEIRLLQLADVGDGFFRDRSSRFVNVEAAERLTVKPVEPGDVLVARMPAPLGRACIAPDLGQPAITVVDVCILRPDAGIDRRWLMWALNSPVTRAEVAGLATGTTRKRISRRNLATIRLPVPPLPEQRRIVAAIEEHFSRLDAAEASLAAADRRTAVLAATEVDLAFANLTDRAPLGDLAEVRGGIQKQPKRKPATNPRPFLRVANVKRNQLELSDVHEIELFDGEIDRFRLSEGDLLVVEGNGSPDQIGRSAIWSGEIADCVHQNHLIRVRPGEELDSRFLNAFWNSPANAQQLVAIASSTSGLYTLSTSKLNKVMIPVASLVIQAQVADRLDELHQRVNRLRHQIDTARQRSVAMRRAILTNAFSGLLAPQDPTDEPAAVLLERIAAERATTKPAPRKKAAAADG</sequence>
<evidence type="ECO:0000256" key="2">
    <source>
        <dbReference type="ARBA" id="ARBA00022747"/>
    </source>
</evidence>
<keyword evidence="7" id="KW-0255">Endonuclease</keyword>
<evidence type="ECO:0000313" key="7">
    <source>
        <dbReference type="EMBL" id="MBK9298234.1"/>
    </source>
</evidence>
<dbReference type="Gene3D" id="3.90.220.20">
    <property type="entry name" value="DNA methylase specificity domains"/>
    <property type="match status" value="2"/>
</dbReference>
<evidence type="ECO:0000256" key="4">
    <source>
        <dbReference type="ARBA" id="ARBA00038652"/>
    </source>
</evidence>
<dbReference type="Pfam" id="PF01420">
    <property type="entry name" value="Methylase_S"/>
    <property type="match status" value="1"/>
</dbReference>
<evidence type="ECO:0000256" key="5">
    <source>
        <dbReference type="SAM" id="Coils"/>
    </source>
</evidence>
<keyword evidence="5" id="KW-0175">Coiled coil</keyword>
<name>A0A936NFZ9_9ACTN</name>
<keyword evidence="2" id="KW-0680">Restriction system</keyword>
<comment type="caution">
    <text evidence="7">The sequence shown here is derived from an EMBL/GenBank/DDBJ whole genome shotgun (WGS) entry which is preliminary data.</text>
</comment>